<feature type="coiled-coil region" evidence="5">
    <location>
        <begin position="244"/>
        <end position="285"/>
    </location>
</feature>
<accession>A0A096P8Y0</accession>
<evidence type="ECO:0000256" key="2">
    <source>
        <dbReference type="ARBA" id="ARBA00022771"/>
    </source>
</evidence>
<feature type="compositionally biased region" description="Basic and acidic residues" evidence="6">
    <location>
        <begin position="85"/>
        <end position="94"/>
    </location>
</feature>
<comment type="caution">
    <text evidence="8">The sequence shown here is derived from an EMBL/GenBank/DDBJ whole genome shotgun (WGS) entry which is preliminary data.</text>
</comment>
<dbReference type="GO" id="GO:0061630">
    <property type="term" value="F:ubiquitin protein ligase activity"/>
    <property type="evidence" value="ECO:0007669"/>
    <property type="project" value="TreeGrafter"/>
</dbReference>
<dbReference type="KEGG" id="ota:OT_ostta17g00220"/>
<keyword evidence="2 4" id="KW-0863">Zinc-finger</keyword>
<keyword evidence="3" id="KW-0862">Zinc</keyword>
<dbReference type="GeneID" id="9838143"/>
<dbReference type="GO" id="GO:0005634">
    <property type="term" value="C:nucleus"/>
    <property type="evidence" value="ECO:0007669"/>
    <property type="project" value="TreeGrafter"/>
</dbReference>
<gene>
    <name evidence="8" type="ORF">OT_ostta17g00220</name>
</gene>
<evidence type="ECO:0000259" key="7">
    <source>
        <dbReference type="PROSITE" id="PS50089"/>
    </source>
</evidence>
<dbReference type="GO" id="GO:0016567">
    <property type="term" value="P:protein ubiquitination"/>
    <property type="evidence" value="ECO:0007669"/>
    <property type="project" value="TreeGrafter"/>
</dbReference>
<sequence length="443" mass="48877">MSQCAVCLETCAGKCAALGTCGHVYHVRCISRWIEQGRTRERGRDERGRGDDATATCPTCKRAFDHRRDVVTIYLDVRRDEDVGVEGGGRELSRGRRRSTSEAGGGEAGRLADVARRLASERERSRAAEDALATVERELRECRRLEAEDAAVRDELGRLRREANAQKLARTALSRENGKLKETNDALSRRLTVLEDKERVEREISRSSASSLGEREMLKRLQGSDARTAMTTLVRNLCAKNKHMASQQEQYDALVRRIRDKESEIKTLESKVEAYRAAAKSNEQLGVAPAAPEIRARASSARAWGSEDANECTIERAGKRAGEKRAGKTRESRQPLRIGDDALMRRLAPAKPPSDEPIDLVQDDVADDVLADILNEVDERVERKRAAAATRPTGDRSTHGTKKRKIAGSFLKSSPKAPSASTTGTFIKHGADGRGGRGKFFAT</sequence>
<dbReference type="InterPro" id="IPR052639">
    <property type="entry name" value="TRAIP_ubiq-protein_ligase"/>
</dbReference>
<feature type="region of interest" description="Disordered" evidence="6">
    <location>
        <begin position="85"/>
        <end position="109"/>
    </location>
</feature>
<dbReference type="EMBL" id="CAID01000017">
    <property type="protein sequence ID" value="CEG00495.1"/>
    <property type="molecule type" value="Genomic_DNA"/>
</dbReference>
<dbReference type="PANTHER" id="PTHR46569">
    <property type="entry name" value="E3 UBIQUITIN-PROTEIN LIGASE TRAIP"/>
    <property type="match status" value="1"/>
</dbReference>
<reference evidence="8 9" key="2">
    <citation type="journal article" date="2014" name="BMC Genomics">
        <title>An improved genome of the model marine alga Ostreococcus tauri unfolds by assessing Illumina de novo assemblies.</title>
        <authorList>
            <person name="Blanc-Mathieu R."/>
            <person name="Verhelst B."/>
            <person name="Derelle E."/>
            <person name="Rombauts S."/>
            <person name="Bouget F.Y."/>
            <person name="Carre I."/>
            <person name="Chateau A."/>
            <person name="Eyre-Walker A."/>
            <person name="Grimsley N."/>
            <person name="Moreau H."/>
            <person name="Piegu B."/>
            <person name="Rivals E."/>
            <person name="Schackwitz W."/>
            <person name="Van de Peer Y."/>
            <person name="Piganeau G."/>
        </authorList>
    </citation>
    <scope>NUCLEOTIDE SEQUENCE [LARGE SCALE GENOMIC DNA]</scope>
    <source>
        <strain evidence="9">OTTH 0595 / CCAP 157/2 / RCC745</strain>
    </source>
</reference>
<dbReference type="AlphaFoldDB" id="A0A096P8Y0"/>
<dbReference type="SUPFAM" id="SSF57850">
    <property type="entry name" value="RING/U-box"/>
    <property type="match status" value="1"/>
</dbReference>
<reference evidence="9" key="1">
    <citation type="journal article" date="2006" name="Proc. Natl. Acad. Sci. U.S.A.">
        <title>Genome analysis of the smallest free-living eukaryote Ostreococcus tauri unveils many unique features.</title>
        <authorList>
            <person name="Derelle E."/>
            <person name="Ferraz C."/>
            <person name="Rombauts S."/>
            <person name="Rouze P."/>
            <person name="Worden A.Z."/>
            <person name="Robbens S."/>
            <person name="Partensky F."/>
            <person name="Degroeve S."/>
            <person name="Echeynie S."/>
            <person name="Cooke R."/>
            <person name="Saeys Y."/>
            <person name="Wuyts J."/>
            <person name="Jabbari K."/>
            <person name="Bowler C."/>
            <person name="Panaud O."/>
            <person name="Piegu B."/>
            <person name="Ball S.G."/>
            <person name="Ral J.-P."/>
            <person name="Bouget F.-Y."/>
            <person name="Piganeau G."/>
            <person name="De Baets B."/>
            <person name="Picard A."/>
            <person name="Delseny M."/>
            <person name="Demaille J."/>
            <person name="Van de Peer Y."/>
            <person name="Moreau H."/>
        </authorList>
    </citation>
    <scope>NUCLEOTIDE SEQUENCE [LARGE SCALE GENOMIC DNA]</scope>
    <source>
        <strain evidence="9">OTTH 0595 / CCAP 157/2 / RCC745</strain>
    </source>
</reference>
<name>A0A096P8Y0_OSTTA</name>
<evidence type="ECO:0000256" key="4">
    <source>
        <dbReference type="PROSITE-ProRule" id="PRU00175"/>
    </source>
</evidence>
<evidence type="ECO:0000256" key="3">
    <source>
        <dbReference type="ARBA" id="ARBA00022833"/>
    </source>
</evidence>
<dbReference type="STRING" id="70448.A0A096P8Y0"/>
<dbReference type="SMART" id="SM00184">
    <property type="entry name" value="RING"/>
    <property type="match status" value="1"/>
</dbReference>
<proteinExistence type="predicted"/>
<dbReference type="RefSeq" id="XP_003083787.2">
    <property type="nucleotide sequence ID" value="XM_003083739.2"/>
</dbReference>
<keyword evidence="9" id="KW-1185">Reference proteome</keyword>
<feature type="domain" description="RING-type" evidence="7">
    <location>
        <begin position="4"/>
        <end position="61"/>
    </location>
</feature>
<dbReference type="Proteomes" id="UP000009170">
    <property type="component" value="Unassembled WGS sequence"/>
</dbReference>
<dbReference type="OrthoDB" id="4348522at2759"/>
<dbReference type="PANTHER" id="PTHR46569:SF1">
    <property type="entry name" value="E3 UBIQUITIN-PROTEIN LIGASE RFWD3-RELATED"/>
    <property type="match status" value="1"/>
</dbReference>
<dbReference type="InterPro" id="IPR018957">
    <property type="entry name" value="Znf_C3HC4_RING-type"/>
</dbReference>
<dbReference type="InterPro" id="IPR001841">
    <property type="entry name" value="Znf_RING"/>
</dbReference>
<dbReference type="Gene3D" id="3.30.40.10">
    <property type="entry name" value="Zinc/RING finger domain, C3HC4 (zinc finger)"/>
    <property type="match status" value="1"/>
</dbReference>
<keyword evidence="5" id="KW-0175">Coiled coil</keyword>
<evidence type="ECO:0000256" key="1">
    <source>
        <dbReference type="ARBA" id="ARBA00022723"/>
    </source>
</evidence>
<dbReference type="PROSITE" id="PS50089">
    <property type="entry name" value="ZF_RING_2"/>
    <property type="match status" value="1"/>
</dbReference>
<dbReference type="GO" id="GO:0008270">
    <property type="term" value="F:zinc ion binding"/>
    <property type="evidence" value="ECO:0007669"/>
    <property type="project" value="UniProtKB-KW"/>
</dbReference>
<evidence type="ECO:0000256" key="6">
    <source>
        <dbReference type="SAM" id="MobiDB-lite"/>
    </source>
</evidence>
<protein>
    <submittedName>
        <fullName evidence="8">Zinc finger, RING/FYVE/PHD-type</fullName>
    </submittedName>
</protein>
<keyword evidence="1" id="KW-0479">Metal-binding</keyword>
<dbReference type="InterPro" id="IPR013083">
    <property type="entry name" value="Znf_RING/FYVE/PHD"/>
</dbReference>
<evidence type="ECO:0000256" key="5">
    <source>
        <dbReference type="SAM" id="Coils"/>
    </source>
</evidence>
<evidence type="ECO:0000313" key="9">
    <source>
        <dbReference type="Proteomes" id="UP000009170"/>
    </source>
</evidence>
<evidence type="ECO:0000313" key="8">
    <source>
        <dbReference type="EMBL" id="CEG00495.1"/>
    </source>
</evidence>
<dbReference type="GO" id="GO:0031297">
    <property type="term" value="P:replication fork processing"/>
    <property type="evidence" value="ECO:0007669"/>
    <property type="project" value="TreeGrafter"/>
</dbReference>
<feature type="region of interest" description="Disordered" evidence="6">
    <location>
        <begin position="384"/>
        <end position="443"/>
    </location>
</feature>
<dbReference type="InParanoid" id="A0A096P8Y0"/>
<organism evidence="8 9">
    <name type="scientific">Ostreococcus tauri</name>
    <name type="common">Marine green alga</name>
    <dbReference type="NCBI Taxonomy" id="70448"/>
    <lineage>
        <taxon>Eukaryota</taxon>
        <taxon>Viridiplantae</taxon>
        <taxon>Chlorophyta</taxon>
        <taxon>Mamiellophyceae</taxon>
        <taxon>Mamiellales</taxon>
        <taxon>Bathycoccaceae</taxon>
        <taxon>Ostreococcus</taxon>
    </lineage>
</organism>
<feature type="coiled-coil region" evidence="5">
    <location>
        <begin position="118"/>
        <end position="197"/>
    </location>
</feature>
<dbReference type="Pfam" id="PF00097">
    <property type="entry name" value="zf-C3HC4"/>
    <property type="match status" value="1"/>
</dbReference>
<dbReference type="GO" id="GO:0090734">
    <property type="term" value="C:site of DNA damage"/>
    <property type="evidence" value="ECO:0007669"/>
    <property type="project" value="TreeGrafter"/>
</dbReference>